<dbReference type="PANTHER" id="PTHR45784:SF3">
    <property type="entry name" value="C-TYPE LECTIN DOMAIN FAMILY 4 MEMBER K-LIKE-RELATED"/>
    <property type="match status" value="1"/>
</dbReference>
<sequence length="138" mass="16035">MTWTEAQKYCKENHTDLATIDDQMDYDELLETVPKDFKGEMWIGLYREDANAAWIWSDQSKSTFRLWGSGQPNNYGGKQFCMGTSLAGKWNDLECPTKTAFICYTDRADTEGEGTHRRCKTFLENPIKWKCLPKEPEE</sequence>
<reference evidence="3 4" key="1">
    <citation type="submission" date="2018-10" db="EMBL/GenBank/DDBJ databases">
        <title>Genome assembly for a Yunnan-Guizhou Plateau 3E fish, Anabarilius grahami (Regan), and its evolutionary and genetic applications.</title>
        <authorList>
            <person name="Jiang W."/>
        </authorList>
    </citation>
    <scope>NUCLEOTIDE SEQUENCE [LARGE SCALE GENOMIC DNA]</scope>
    <source>
        <strain evidence="3">AG-KIZ</strain>
        <tissue evidence="3">Muscle</tissue>
    </source>
</reference>
<evidence type="ECO:0000259" key="2">
    <source>
        <dbReference type="PROSITE" id="PS50041"/>
    </source>
</evidence>
<dbReference type="SMART" id="SM00034">
    <property type="entry name" value="CLECT"/>
    <property type="match status" value="1"/>
</dbReference>
<gene>
    <name evidence="3" type="ORF">DPX16_0869</name>
</gene>
<evidence type="ECO:0000256" key="1">
    <source>
        <dbReference type="ARBA" id="ARBA00023157"/>
    </source>
</evidence>
<dbReference type="InterPro" id="IPR018378">
    <property type="entry name" value="C-type_lectin_CS"/>
</dbReference>
<protein>
    <submittedName>
        <fullName evidence="3">L-selectin</fullName>
    </submittedName>
</protein>
<dbReference type="PROSITE" id="PS00615">
    <property type="entry name" value="C_TYPE_LECTIN_1"/>
    <property type="match status" value="1"/>
</dbReference>
<keyword evidence="4" id="KW-1185">Reference proteome</keyword>
<dbReference type="GO" id="GO:0030246">
    <property type="term" value="F:carbohydrate binding"/>
    <property type="evidence" value="ECO:0007669"/>
    <property type="project" value="UniProtKB-KW"/>
</dbReference>
<evidence type="ECO:0000313" key="3">
    <source>
        <dbReference type="EMBL" id="ROL29812.1"/>
    </source>
</evidence>
<dbReference type="PROSITE" id="PS50041">
    <property type="entry name" value="C_TYPE_LECTIN_2"/>
    <property type="match status" value="1"/>
</dbReference>
<name>A0A3N0Y2R5_ANAGA</name>
<dbReference type="AlphaFoldDB" id="A0A3N0Y2R5"/>
<dbReference type="EMBL" id="RJVU01053588">
    <property type="protein sequence ID" value="ROL29812.1"/>
    <property type="molecule type" value="Genomic_DNA"/>
</dbReference>
<dbReference type="InterPro" id="IPR016187">
    <property type="entry name" value="CTDL_fold"/>
</dbReference>
<evidence type="ECO:0000313" key="4">
    <source>
        <dbReference type="Proteomes" id="UP000281406"/>
    </source>
</evidence>
<dbReference type="Gene3D" id="3.10.100.10">
    <property type="entry name" value="Mannose-Binding Protein A, subunit A"/>
    <property type="match status" value="1"/>
</dbReference>
<keyword evidence="1" id="KW-1015">Disulfide bond</keyword>
<feature type="domain" description="C-type lectin" evidence="2">
    <location>
        <begin position="1"/>
        <end position="104"/>
    </location>
</feature>
<keyword evidence="3" id="KW-0430">Lectin</keyword>
<accession>A0A3N0Y2R5</accession>
<proteinExistence type="predicted"/>
<dbReference type="OrthoDB" id="7357196at2759"/>
<dbReference type="InterPro" id="IPR001304">
    <property type="entry name" value="C-type_lectin-like"/>
</dbReference>
<organism evidence="3 4">
    <name type="scientific">Anabarilius grahami</name>
    <name type="common">Kanglang fish</name>
    <name type="synonym">Barilius grahami</name>
    <dbReference type="NCBI Taxonomy" id="495550"/>
    <lineage>
        <taxon>Eukaryota</taxon>
        <taxon>Metazoa</taxon>
        <taxon>Chordata</taxon>
        <taxon>Craniata</taxon>
        <taxon>Vertebrata</taxon>
        <taxon>Euteleostomi</taxon>
        <taxon>Actinopterygii</taxon>
        <taxon>Neopterygii</taxon>
        <taxon>Teleostei</taxon>
        <taxon>Ostariophysi</taxon>
        <taxon>Cypriniformes</taxon>
        <taxon>Xenocyprididae</taxon>
        <taxon>Xenocypridinae</taxon>
        <taxon>Xenocypridinae incertae sedis</taxon>
        <taxon>Anabarilius</taxon>
    </lineage>
</organism>
<dbReference type="PANTHER" id="PTHR45784">
    <property type="entry name" value="C-TYPE LECTIN DOMAIN FAMILY 20 MEMBER A-RELATED"/>
    <property type="match status" value="1"/>
</dbReference>
<comment type="caution">
    <text evidence="3">The sequence shown here is derived from an EMBL/GenBank/DDBJ whole genome shotgun (WGS) entry which is preliminary data.</text>
</comment>
<dbReference type="SUPFAM" id="SSF56436">
    <property type="entry name" value="C-type lectin-like"/>
    <property type="match status" value="1"/>
</dbReference>
<dbReference type="Proteomes" id="UP000281406">
    <property type="component" value="Unassembled WGS sequence"/>
</dbReference>
<dbReference type="Pfam" id="PF00059">
    <property type="entry name" value="Lectin_C"/>
    <property type="match status" value="1"/>
</dbReference>
<dbReference type="InterPro" id="IPR016186">
    <property type="entry name" value="C-type_lectin-like/link_sf"/>
</dbReference>